<reference evidence="6 7" key="1">
    <citation type="submission" date="2016-10" db="EMBL/GenBank/DDBJ databases">
        <authorList>
            <person name="de Groot N.N."/>
        </authorList>
    </citation>
    <scope>NUCLEOTIDE SEQUENCE [LARGE SCALE GENOMIC DNA]</scope>
    <source>
        <strain evidence="6 7">DSM 19073</strain>
    </source>
</reference>
<evidence type="ECO:0000313" key="6">
    <source>
        <dbReference type="EMBL" id="SFJ42898.1"/>
    </source>
</evidence>
<dbReference type="Proteomes" id="UP000199110">
    <property type="component" value="Unassembled WGS sequence"/>
</dbReference>
<dbReference type="SMART" id="SM00344">
    <property type="entry name" value="HTH_ASNC"/>
    <property type="match status" value="1"/>
</dbReference>
<dbReference type="STRING" id="390807.SAMN04488095_2839"/>
<dbReference type="PRINTS" id="PR00033">
    <property type="entry name" value="HTHASNC"/>
</dbReference>
<dbReference type="InterPro" id="IPR000485">
    <property type="entry name" value="AsnC-type_HTH_dom"/>
</dbReference>
<dbReference type="Gene3D" id="3.30.70.920">
    <property type="match status" value="1"/>
</dbReference>
<dbReference type="Pfam" id="PF13412">
    <property type="entry name" value="HTH_24"/>
    <property type="match status" value="1"/>
</dbReference>
<dbReference type="InterPro" id="IPR011991">
    <property type="entry name" value="ArsR-like_HTH"/>
</dbReference>
<dbReference type="RefSeq" id="WP_092782001.1">
    <property type="nucleotide sequence ID" value="NZ_FORA01000003.1"/>
</dbReference>
<accession>A0A1I3R986</accession>
<evidence type="ECO:0000259" key="5">
    <source>
        <dbReference type="PROSITE" id="PS50956"/>
    </source>
</evidence>
<keyword evidence="1" id="KW-0805">Transcription regulation</keyword>
<dbReference type="InterPro" id="IPR019887">
    <property type="entry name" value="Tscrpt_reg_AsnC/Lrp_C"/>
</dbReference>
<organism evidence="6 7">
    <name type="scientific">Jannaschia pohangensis</name>
    <dbReference type="NCBI Taxonomy" id="390807"/>
    <lineage>
        <taxon>Bacteria</taxon>
        <taxon>Pseudomonadati</taxon>
        <taxon>Pseudomonadota</taxon>
        <taxon>Alphaproteobacteria</taxon>
        <taxon>Rhodobacterales</taxon>
        <taxon>Roseobacteraceae</taxon>
        <taxon>Jannaschia</taxon>
    </lineage>
</organism>
<evidence type="ECO:0000256" key="1">
    <source>
        <dbReference type="ARBA" id="ARBA00023015"/>
    </source>
</evidence>
<dbReference type="OrthoDB" id="8085200at2"/>
<evidence type="ECO:0000256" key="4">
    <source>
        <dbReference type="ARBA" id="ARBA00023163"/>
    </source>
</evidence>
<name>A0A1I3R986_9RHOB</name>
<dbReference type="AlphaFoldDB" id="A0A1I3R986"/>
<dbReference type="InterPro" id="IPR036388">
    <property type="entry name" value="WH-like_DNA-bd_sf"/>
</dbReference>
<evidence type="ECO:0000256" key="2">
    <source>
        <dbReference type="ARBA" id="ARBA00023125"/>
    </source>
</evidence>
<protein>
    <submittedName>
        <fullName evidence="6">Transcriptional regulator, AsnC family</fullName>
    </submittedName>
</protein>
<dbReference type="SUPFAM" id="SSF46785">
    <property type="entry name" value="Winged helix' DNA-binding domain"/>
    <property type="match status" value="1"/>
</dbReference>
<proteinExistence type="predicted"/>
<dbReference type="PROSITE" id="PS50956">
    <property type="entry name" value="HTH_ASNC_2"/>
    <property type="match status" value="1"/>
</dbReference>
<dbReference type="GO" id="GO:0043565">
    <property type="term" value="F:sequence-specific DNA binding"/>
    <property type="evidence" value="ECO:0007669"/>
    <property type="project" value="InterPro"/>
</dbReference>
<keyword evidence="7" id="KW-1185">Reference proteome</keyword>
<dbReference type="PANTHER" id="PTHR30154:SF0">
    <property type="entry name" value="LEUCINE-RESPONSIVE REGULATORY PROTEIN"/>
    <property type="match status" value="1"/>
</dbReference>
<dbReference type="InterPro" id="IPR036390">
    <property type="entry name" value="WH_DNA-bd_sf"/>
</dbReference>
<evidence type="ECO:0000256" key="3">
    <source>
        <dbReference type="ARBA" id="ARBA00023159"/>
    </source>
</evidence>
<dbReference type="PANTHER" id="PTHR30154">
    <property type="entry name" value="LEUCINE-RESPONSIVE REGULATORY PROTEIN"/>
    <property type="match status" value="1"/>
</dbReference>
<keyword evidence="4" id="KW-0804">Transcription</keyword>
<keyword evidence="2" id="KW-0238">DNA-binding</keyword>
<dbReference type="InterPro" id="IPR019888">
    <property type="entry name" value="Tscrpt_reg_AsnC-like"/>
</dbReference>
<feature type="domain" description="HTH asnC-type" evidence="5">
    <location>
        <begin position="11"/>
        <end position="72"/>
    </location>
</feature>
<dbReference type="GO" id="GO:0043200">
    <property type="term" value="P:response to amino acid"/>
    <property type="evidence" value="ECO:0007669"/>
    <property type="project" value="TreeGrafter"/>
</dbReference>
<gene>
    <name evidence="6" type="ORF">SAMN04488095_2839</name>
</gene>
<evidence type="ECO:0000313" key="7">
    <source>
        <dbReference type="Proteomes" id="UP000199110"/>
    </source>
</evidence>
<dbReference type="Pfam" id="PF01037">
    <property type="entry name" value="AsnC_trans_reg"/>
    <property type="match status" value="1"/>
</dbReference>
<keyword evidence="3" id="KW-0010">Activator</keyword>
<dbReference type="GO" id="GO:0005829">
    <property type="term" value="C:cytosol"/>
    <property type="evidence" value="ECO:0007669"/>
    <property type="project" value="TreeGrafter"/>
</dbReference>
<dbReference type="InterPro" id="IPR011008">
    <property type="entry name" value="Dimeric_a/b-barrel"/>
</dbReference>
<dbReference type="SUPFAM" id="SSF54909">
    <property type="entry name" value="Dimeric alpha+beta barrel"/>
    <property type="match status" value="1"/>
</dbReference>
<dbReference type="GO" id="GO:0006355">
    <property type="term" value="P:regulation of DNA-templated transcription"/>
    <property type="evidence" value="ECO:0007669"/>
    <property type="project" value="UniProtKB-ARBA"/>
</dbReference>
<dbReference type="EMBL" id="FORA01000003">
    <property type="protein sequence ID" value="SFJ42898.1"/>
    <property type="molecule type" value="Genomic_DNA"/>
</dbReference>
<dbReference type="Gene3D" id="1.10.10.10">
    <property type="entry name" value="Winged helix-like DNA-binding domain superfamily/Winged helix DNA-binding domain"/>
    <property type="match status" value="1"/>
</dbReference>
<dbReference type="CDD" id="cd00090">
    <property type="entry name" value="HTH_ARSR"/>
    <property type="match status" value="1"/>
</dbReference>
<sequence>MAENSTKFPTLDALDRAILRELQDDGRIPVTALSERVGLSANATAERMRRMQRDGVIKGYSVRLSSAALGRGMTAFVEVKLDRTASDIFDAFAAAIREVDDVEECHMVAGGFDYLLKTRHWDMAAYRQFLADTLLTLPGVRETRTYTVMEVVAEGRALPV</sequence>